<name>A0A9W4QU41_9GAMM</name>
<proteinExistence type="predicted"/>
<sequence length="370" mass="41488">MSVQTIYILLVDDDELLLKALSRSLNRLYEHIIIVCLQHPEDLENCISEQGEPDIILCEEQLISQSGHDVLSRAKVLCPCAIRCLFSANAQKEYQWLVDNTIHFHLIKPFTHAHLKQVIENTLLLKALPLDKITRVKLGQIPGLPCLTASVSELLEALEEHTPNMNKLVEMLNHDPMLVSKLLQIANSAFMGYQSITSDVKDAVVRIGFVALKALITCYETSHLFINKLQQSKIESVIESALQKALMAKSLSHYLKQDSKLQQNLFACCLLSAVGVLTKECVLESSKNINSVSCYALSAYLLTLWGFESELVRAQLVNDVPEQSELSLTLLHAIVEQLTLNKTFDLTPDLQAHLLGFGQLEVILVWYDSL</sequence>
<evidence type="ECO:0000256" key="1">
    <source>
        <dbReference type="PROSITE-ProRule" id="PRU00169"/>
    </source>
</evidence>
<protein>
    <recommendedName>
        <fullName evidence="6">Response regulator</fullName>
    </recommendedName>
</protein>
<accession>A0A9W4QU41</accession>
<dbReference type="AlphaFoldDB" id="A0A9W4QU41"/>
<dbReference type="SMART" id="SM00448">
    <property type="entry name" value="REC"/>
    <property type="match status" value="1"/>
</dbReference>
<dbReference type="SUPFAM" id="SSF109604">
    <property type="entry name" value="HD-domain/PDEase-like"/>
    <property type="match status" value="1"/>
</dbReference>
<dbReference type="SUPFAM" id="SSF52172">
    <property type="entry name" value="CheY-like"/>
    <property type="match status" value="1"/>
</dbReference>
<dbReference type="InterPro" id="IPR052340">
    <property type="entry name" value="RNase_Y/CdgJ"/>
</dbReference>
<dbReference type="PROSITE" id="PS51833">
    <property type="entry name" value="HDOD"/>
    <property type="match status" value="1"/>
</dbReference>
<evidence type="ECO:0000259" key="2">
    <source>
        <dbReference type="PROSITE" id="PS50110"/>
    </source>
</evidence>
<dbReference type="Pfam" id="PF08668">
    <property type="entry name" value="HDOD"/>
    <property type="match status" value="1"/>
</dbReference>
<dbReference type="PANTHER" id="PTHR33525">
    <property type="match status" value="1"/>
</dbReference>
<dbReference type="GO" id="GO:0000160">
    <property type="term" value="P:phosphorelay signal transduction system"/>
    <property type="evidence" value="ECO:0007669"/>
    <property type="project" value="InterPro"/>
</dbReference>
<organism evidence="4 5">
    <name type="scientific">Pseudoalteromonas holothuriae</name>
    <dbReference type="NCBI Taxonomy" id="2963714"/>
    <lineage>
        <taxon>Bacteria</taxon>
        <taxon>Pseudomonadati</taxon>
        <taxon>Pseudomonadota</taxon>
        <taxon>Gammaproteobacteria</taxon>
        <taxon>Alteromonadales</taxon>
        <taxon>Pseudoalteromonadaceae</taxon>
        <taxon>Pseudoalteromonas</taxon>
    </lineage>
</organism>
<dbReference type="EMBL" id="CAMAPC010000003">
    <property type="protein sequence ID" value="CAH9053190.1"/>
    <property type="molecule type" value="Genomic_DNA"/>
</dbReference>
<dbReference type="PANTHER" id="PTHR33525:SF5">
    <property type="entry name" value="TWO COMPONENT SIGNAL TRANSDUCTION SYSTEM RESPONSE REGULATOR"/>
    <property type="match status" value="1"/>
</dbReference>
<feature type="domain" description="HDOD" evidence="3">
    <location>
        <begin position="144"/>
        <end position="321"/>
    </location>
</feature>
<dbReference type="InterPro" id="IPR001789">
    <property type="entry name" value="Sig_transdc_resp-reg_receiver"/>
</dbReference>
<reference evidence="4" key="1">
    <citation type="submission" date="2022-07" db="EMBL/GenBank/DDBJ databases">
        <authorList>
            <person name="Criscuolo A."/>
        </authorList>
    </citation>
    <scope>NUCLEOTIDE SEQUENCE</scope>
    <source>
        <strain evidence="4">CIP111854</strain>
    </source>
</reference>
<comment type="caution">
    <text evidence="1">Lacks conserved residue(s) required for the propagation of feature annotation.</text>
</comment>
<evidence type="ECO:0008006" key="6">
    <source>
        <dbReference type="Google" id="ProtNLM"/>
    </source>
</evidence>
<dbReference type="InterPro" id="IPR011006">
    <property type="entry name" value="CheY-like_superfamily"/>
</dbReference>
<dbReference type="Gene3D" id="3.40.50.2300">
    <property type="match status" value="1"/>
</dbReference>
<comment type="caution">
    <text evidence="4">The sequence shown here is derived from an EMBL/GenBank/DDBJ whole genome shotgun (WGS) entry which is preliminary data.</text>
</comment>
<dbReference type="Gene3D" id="1.10.3210.10">
    <property type="entry name" value="Hypothetical protein af1432"/>
    <property type="match status" value="1"/>
</dbReference>
<evidence type="ECO:0000259" key="3">
    <source>
        <dbReference type="PROSITE" id="PS51833"/>
    </source>
</evidence>
<dbReference type="RefSeq" id="WP_261625969.1">
    <property type="nucleotide sequence ID" value="NZ_CAMAPC010000003.1"/>
</dbReference>
<dbReference type="Proteomes" id="UP001152467">
    <property type="component" value="Unassembled WGS sequence"/>
</dbReference>
<evidence type="ECO:0000313" key="5">
    <source>
        <dbReference type="Proteomes" id="UP001152467"/>
    </source>
</evidence>
<gene>
    <name evidence="4" type="ORF">PSECIP111854_01122</name>
</gene>
<feature type="domain" description="Response regulatory" evidence="2">
    <location>
        <begin position="7"/>
        <end position="123"/>
    </location>
</feature>
<keyword evidence="5" id="KW-1185">Reference proteome</keyword>
<evidence type="ECO:0000313" key="4">
    <source>
        <dbReference type="EMBL" id="CAH9053190.1"/>
    </source>
</evidence>
<dbReference type="PROSITE" id="PS50110">
    <property type="entry name" value="RESPONSE_REGULATORY"/>
    <property type="match status" value="1"/>
</dbReference>
<dbReference type="InterPro" id="IPR013976">
    <property type="entry name" value="HDOD"/>
</dbReference>